<evidence type="ECO:0000313" key="1">
    <source>
        <dbReference type="EMBL" id="GFQ77788.1"/>
    </source>
</evidence>
<organism evidence="1 2">
    <name type="scientific">Trichonephila clavata</name>
    <name type="common">Joro spider</name>
    <name type="synonym">Nephila clavata</name>
    <dbReference type="NCBI Taxonomy" id="2740835"/>
    <lineage>
        <taxon>Eukaryota</taxon>
        <taxon>Metazoa</taxon>
        <taxon>Ecdysozoa</taxon>
        <taxon>Arthropoda</taxon>
        <taxon>Chelicerata</taxon>
        <taxon>Arachnida</taxon>
        <taxon>Araneae</taxon>
        <taxon>Araneomorphae</taxon>
        <taxon>Entelegynae</taxon>
        <taxon>Araneoidea</taxon>
        <taxon>Nephilidae</taxon>
        <taxon>Trichonephila</taxon>
    </lineage>
</organism>
<dbReference type="Proteomes" id="UP000887116">
    <property type="component" value="Unassembled WGS sequence"/>
</dbReference>
<name>A0A8X6G9W7_TRICU</name>
<protein>
    <submittedName>
        <fullName evidence="1">Uncharacterized protein</fullName>
    </submittedName>
</protein>
<reference evidence="1" key="1">
    <citation type="submission" date="2020-07" db="EMBL/GenBank/DDBJ databases">
        <title>Multicomponent nature underlies the extraordinary mechanical properties of spider dragline silk.</title>
        <authorList>
            <person name="Kono N."/>
            <person name="Nakamura H."/>
            <person name="Mori M."/>
            <person name="Yoshida Y."/>
            <person name="Ohtoshi R."/>
            <person name="Malay A.D."/>
            <person name="Moran D.A.P."/>
            <person name="Tomita M."/>
            <person name="Numata K."/>
            <person name="Arakawa K."/>
        </authorList>
    </citation>
    <scope>NUCLEOTIDE SEQUENCE</scope>
</reference>
<proteinExistence type="predicted"/>
<gene>
    <name evidence="1" type="ORF">TNCT_705201</name>
</gene>
<keyword evidence="2" id="KW-1185">Reference proteome</keyword>
<evidence type="ECO:0000313" key="2">
    <source>
        <dbReference type="Proteomes" id="UP000887116"/>
    </source>
</evidence>
<sequence length="106" mass="12066">MGELGEYGIIVFLPISTHFYHGEAYISIISSKQHNLLEILIWARSTSSNVAPEQQQVLFYADHAGNMHEMTAENLMSEEITPEIPWSLDASNNIEKELETPKRSFK</sequence>
<dbReference type="AlphaFoldDB" id="A0A8X6G9W7"/>
<accession>A0A8X6G9W7</accession>
<dbReference type="EMBL" id="BMAO01021835">
    <property type="protein sequence ID" value="GFQ77788.1"/>
    <property type="molecule type" value="Genomic_DNA"/>
</dbReference>
<comment type="caution">
    <text evidence="1">The sequence shown here is derived from an EMBL/GenBank/DDBJ whole genome shotgun (WGS) entry which is preliminary data.</text>
</comment>